<feature type="transmembrane region" description="Helical" evidence="6">
    <location>
        <begin position="170"/>
        <end position="187"/>
    </location>
</feature>
<dbReference type="OrthoDB" id="10035043at2759"/>
<evidence type="ECO:0000256" key="4">
    <source>
        <dbReference type="ARBA" id="ARBA00022989"/>
    </source>
</evidence>
<feature type="transmembrane region" description="Helical" evidence="6">
    <location>
        <begin position="326"/>
        <end position="343"/>
    </location>
</feature>
<evidence type="ECO:0008006" key="9">
    <source>
        <dbReference type="Google" id="ProtNLM"/>
    </source>
</evidence>
<evidence type="ECO:0000256" key="5">
    <source>
        <dbReference type="ARBA" id="ARBA00023136"/>
    </source>
</evidence>
<feature type="transmembrane region" description="Helical" evidence="6">
    <location>
        <begin position="37"/>
        <end position="56"/>
    </location>
</feature>
<feature type="transmembrane region" description="Helical" evidence="6">
    <location>
        <begin position="271"/>
        <end position="289"/>
    </location>
</feature>
<feature type="transmembrane region" description="Helical" evidence="6">
    <location>
        <begin position="76"/>
        <end position="99"/>
    </location>
</feature>
<feature type="transmembrane region" description="Helical" evidence="6">
    <location>
        <begin position="238"/>
        <end position="265"/>
    </location>
</feature>
<accession>A0A9W7G7U0</accession>
<evidence type="ECO:0000256" key="1">
    <source>
        <dbReference type="ARBA" id="ARBA00004141"/>
    </source>
</evidence>
<dbReference type="Proteomes" id="UP001165065">
    <property type="component" value="Unassembled WGS sequence"/>
</dbReference>
<dbReference type="AlphaFoldDB" id="A0A9W7G7U0"/>
<dbReference type="EMBL" id="BRYA01000054">
    <property type="protein sequence ID" value="GMI35407.1"/>
    <property type="molecule type" value="Genomic_DNA"/>
</dbReference>
<keyword evidence="2" id="KW-0813">Transport</keyword>
<protein>
    <recommendedName>
        <fullName evidence="9">UDP-galactose transporter</fullName>
    </recommendedName>
</protein>
<keyword evidence="5 6" id="KW-0472">Membrane</keyword>
<proteinExistence type="predicted"/>
<dbReference type="GO" id="GO:0000139">
    <property type="term" value="C:Golgi membrane"/>
    <property type="evidence" value="ECO:0007669"/>
    <property type="project" value="TreeGrafter"/>
</dbReference>
<dbReference type="GO" id="GO:0005789">
    <property type="term" value="C:endoplasmic reticulum membrane"/>
    <property type="evidence" value="ECO:0007669"/>
    <property type="project" value="TreeGrafter"/>
</dbReference>
<dbReference type="InterPro" id="IPR013657">
    <property type="entry name" value="SCL35B1-4/HUT1"/>
</dbReference>
<evidence type="ECO:0000256" key="3">
    <source>
        <dbReference type="ARBA" id="ARBA00022692"/>
    </source>
</evidence>
<keyword evidence="3 6" id="KW-0812">Transmembrane</keyword>
<evidence type="ECO:0000256" key="6">
    <source>
        <dbReference type="SAM" id="Phobius"/>
    </source>
</evidence>
<reference evidence="8" key="1">
    <citation type="journal article" date="2023" name="Commun. Biol.">
        <title>Genome analysis of Parmales, the sister group of diatoms, reveals the evolutionary specialization of diatoms from phago-mixotrophs to photoautotrophs.</title>
        <authorList>
            <person name="Ban H."/>
            <person name="Sato S."/>
            <person name="Yoshikawa S."/>
            <person name="Yamada K."/>
            <person name="Nakamura Y."/>
            <person name="Ichinomiya M."/>
            <person name="Sato N."/>
            <person name="Blanc-Mathieu R."/>
            <person name="Endo H."/>
            <person name="Kuwata A."/>
            <person name="Ogata H."/>
        </authorList>
    </citation>
    <scope>NUCLEOTIDE SEQUENCE [LARGE SCALE GENOMIC DNA]</scope>
</reference>
<comment type="caution">
    <text evidence="7">The sequence shown here is derived from an EMBL/GenBank/DDBJ whole genome shotgun (WGS) entry which is preliminary data.</text>
</comment>
<evidence type="ECO:0000313" key="7">
    <source>
        <dbReference type="EMBL" id="GMI35407.1"/>
    </source>
</evidence>
<name>A0A9W7G7U0_9STRA</name>
<comment type="subcellular location">
    <subcellularLocation>
        <location evidence="1">Membrane</location>
        <topology evidence="1">Multi-pass membrane protein</topology>
    </subcellularLocation>
</comment>
<gene>
    <name evidence="7" type="ORF">TrCOL_g6358</name>
</gene>
<keyword evidence="4 6" id="KW-1133">Transmembrane helix</keyword>
<dbReference type="Pfam" id="PF08449">
    <property type="entry name" value="UAA"/>
    <property type="match status" value="1"/>
</dbReference>
<evidence type="ECO:0000313" key="8">
    <source>
        <dbReference type="Proteomes" id="UP001165065"/>
    </source>
</evidence>
<feature type="transmembrane region" description="Helical" evidence="6">
    <location>
        <begin position="199"/>
        <end position="218"/>
    </location>
</feature>
<dbReference type="PANTHER" id="PTHR10778:SF13">
    <property type="entry name" value="ADENOSINE 3'-PHOSPHO 5'-PHOSPHOSULFATE TRANSPORTER 1"/>
    <property type="match status" value="1"/>
</dbReference>
<dbReference type="GO" id="GO:0046964">
    <property type="term" value="F:3'-phosphoadenosine 5'-phosphosulfate transmembrane transporter activity"/>
    <property type="evidence" value="ECO:0007669"/>
    <property type="project" value="TreeGrafter"/>
</dbReference>
<sequence>MTNKPSPFEVLPTHHSDQREPLVNHMINAHVQSPSRAAELLVCFIGLQISYLTWGFCQESLMTTQFSPTPMVPDGRFPSAAFAVFSNRVVAIIVAYVAVKNRHGTVSNGAAPLLSFAPCALSNTFSSWSQYNALKFVSFPVQTIFKSSKIIPVMIMGRLLKGTVYGSKDYFEAVLITLGVFIFSYYTKKHSGDQAGSEAIGIIFLTCYICCDAFTSNWQSKIYQRYGKANVDSFQMMFGVNSFAIFFTSLGLLTSGELPVIIEFLGQNPVAFWYNFITSITSATGQLFIFRTIKEFGPVTFSLIMTTRQIFSITLSAMYFHHAMSIKSLCGATLVFSVIGYQIKRKSIAKADRR</sequence>
<organism evidence="7 8">
    <name type="scientific">Triparma columacea</name>
    <dbReference type="NCBI Taxonomy" id="722753"/>
    <lineage>
        <taxon>Eukaryota</taxon>
        <taxon>Sar</taxon>
        <taxon>Stramenopiles</taxon>
        <taxon>Ochrophyta</taxon>
        <taxon>Bolidophyceae</taxon>
        <taxon>Parmales</taxon>
        <taxon>Triparmaceae</taxon>
        <taxon>Triparma</taxon>
    </lineage>
</organism>
<evidence type="ECO:0000256" key="2">
    <source>
        <dbReference type="ARBA" id="ARBA00022448"/>
    </source>
</evidence>
<dbReference type="PANTHER" id="PTHR10778">
    <property type="entry name" value="SOLUTE CARRIER FAMILY 35 MEMBER B"/>
    <property type="match status" value="1"/>
</dbReference>
<feature type="transmembrane region" description="Helical" evidence="6">
    <location>
        <begin position="301"/>
        <end position="320"/>
    </location>
</feature>
<keyword evidence="8" id="KW-1185">Reference proteome</keyword>